<comment type="caution">
    <text evidence="2">The sequence shown here is derived from an EMBL/GenBank/DDBJ whole genome shotgun (WGS) entry which is preliminary data.</text>
</comment>
<protein>
    <recommendedName>
        <fullName evidence="1">DUF6546 domain-containing protein</fullName>
    </recommendedName>
</protein>
<feature type="domain" description="DUF6546" evidence="1">
    <location>
        <begin position="5"/>
        <end position="204"/>
    </location>
</feature>
<organism evidence="2 3">
    <name type="scientific">Colletotrichum nymphaeae SA-01</name>
    <dbReference type="NCBI Taxonomy" id="1460502"/>
    <lineage>
        <taxon>Eukaryota</taxon>
        <taxon>Fungi</taxon>
        <taxon>Dikarya</taxon>
        <taxon>Ascomycota</taxon>
        <taxon>Pezizomycotina</taxon>
        <taxon>Sordariomycetes</taxon>
        <taxon>Hypocreomycetidae</taxon>
        <taxon>Glomerellales</taxon>
        <taxon>Glomerellaceae</taxon>
        <taxon>Colletotrichum</taxon>
        <taxon>Colletotrichum acutatum species complex</taxon>
    </lineage>
</organism>
<dbReference type="Pfam" id="PF20183">
    <property type="entry name" value="DUF6546"/>
    <property type="match status" value="1"/>
</dbReference>
<dbReference type="OrthoDB" id="4802432at2759"/>
<dbReference type="InterPro" id="IPR046676">
    <property type="entry name" value="DUF6546"/>
</dbReference>
<evidence type="ECO:0000313" key="3">
    <source>
        <dbReference type="Proteomes" id="UP000070054"/>
    </source>
</evidence>
<proteinExistence type="predicted"/>
<dbReference type="EMBL" id="JEMN01001656">
    <property type="protein sequence ID" value="KXH30542.1"/>
    <property type="molecule type" value="Genomic_DNA"/>
</dbReference>
<evidence type="ECO:0000313" key="2">
    <source>
        <dbReference type="EMBL" id="KXH30542.1"/>
    </source>
</evidence>
<sequence length="212" mass="23708">MCRHLPPSLKKLVILHEASSIPYFARVFFRGVKVEELVSSTVQSCLLVEHLALCFTVDADGFLNNAPSFPELKTLALTAEIFHGKSGDSDEAVERRIKIKTLLLLAALAACLMPKLEPMEIWNGRDGQVSIFRYEVDSGLAEITWKSTQDDIVVDDDIMKARGTTARVHARDDLRKSVIRLPGGPYTYYGSVLSHLRSKQHFIHKVPTAQMT</sequence>
<evidence type="ECO:0000259" key="1">
    <source>
        <dbReference type="Pfam" id="PF20183"/>
    </source>
</evidence>
<name>A0A135S3Q0_9PEZI</name>
<reference evidence="2 3" key="1">
    <citation type="submission" date="2014-02" db="EMBL/GenBank/DDBJ databases">
        <title>The genome sequence of Colletotrichum nymphaeae SA-01.</title>
        <authorList>
            <person name="Baroncelli R."/>
            <person name="Thon M.R."/>
        </authorList>
    </citation>
    <scope>NUCLEOTIDE SEQUENCE [LARGE SCALE GENOMIC DNA]</scope>
    <source>
        <strain evidence="2 3">SA-01</strain>
    </source>
</reference>
<dbReference type="Proteomes" id="UP000070054">
    <property type="component" value="Unassembled WGS sequence"/>
</dbReference>
<accession>A0A135S3Q0</accession>
<keyword evidence="3" id="KW-1185">Reference proteome</keyword>
<gene>
    <name evidence="2" type="ORF">CNYM01_02953</name>
</gene>
<dbReference type="AlphaFoldDB" id="A0A135S3Q0"/>